<comment type="caution">
    <text evidence="2">The sequence shown here is derived from an EMBL/GenBank/DDBJ whole genome shotgun (WGS) entry which is preliminary data.</text>
</comment>
<proteinExistence type="predicted"/>
<keyword evidence="1" id="KW-0732">Signal</keyword>
<dbReference type="RefSeq" id="WP_188771023.1">
    <property type="nucleotide sequence ID" value="NZ_BMKK01000017.1"/>
</dbReference>
<gene>
    <name evidence="2" type="ORF">GCM10011514_51740</name>
</gene>
<evidence type="ECO:0000313" key="3">
    <source>
        <dbReference type="Proteomes" id="UP000609064"/>
    </source>
</evidence>
<organism evidence="2 3">
    <name type="scientific">Emticicia aquatilis</name>
    <dbReference type="NCBI Taxonomy" id="1537369"/>
    <lineage>
        <taxon>Bacteria</taxon>
        <taxon>Pseudomonadati</taxon>
        <taxon>Bacteroidota</taxon>
        <taxon>Cytophagia</taxon>
        <taxon>Cytophagales</taxon>
        <taxon>Leadbetterellaceae</taxon>
        <taxon>Emticicia</taxon>
    </lineage>
</organism>
<evidence type="ECO:0000313" key="2">
    <source>
        <dbReference type="EMBL" id="GGD81306.1"/>
    </source>
</evidence>
<reference evidence="2" key="1">
    <citation type="journal article" date="2014" name="Int. J. Syst. Evol. Microbiol.">
        <title>Complete genome sequence of Corynebacterium casei LMG S-19264T (=DSM 44701T), isolated from a smear-ripened cheese.</title>
        <authorList>
            <consortium name="US DOE Joint Genome Institute (JGI-PGF)"/>
            <person name="Walter F."/>
            <person name="Albersmeier A."/>
            <person name="Kalinowski J."/>
            <person name="Ruckert C."/>
        </authorList>
    </citation>
    <scope>NUCLEOTIDE SEQUENCE</scope>
    <source>
        <strain evidence="2">CGMCC 1.15958</strain>
    </source>
</reference>
<sequence length="221" mass="25016">MKHALYFLLLYISSFSASAQQTEAKPTDLVDIVLFSVVDTDEPPIEWLSLPKTVKIFANGKLLTAYKDYGFGIDVFFMELRFLNADLKIILPNNKTVFKATAKRKTHHTLEPITGFFERTKYLNDKGEEIEKVTINKPLSISTNGEGVSISTTLDKNEKILYLVDNKVVDESSIAKIDEVFMKKVVQLNAEDSDLVAKFGERAKGFDTVFCIWTSNLMNKK</sequence>
<feature type="chain" id="PRO_5037275972" evidence="1">
    <location>
        <begin position="20"/>
        <end position="221"/>
    </location>
</feature>
<reference evidence="2" key="2">
    <citation type="submission" date="2020-09" db="EMBL/GenBank/DDBJ databases">
        <authorList>
            <person name="Sun Q."/>
            <person name="Zhou Y."/>
        </authorList>
    </citation>
    <scope>NUCLEOTIDE SEQUENCE</scope>
    <source>
        <strain evidence="2">CGMCC 1.15958</strain>
    </source>
</reference>
<keyword evidence="3" id="KW-1185">Reference proteome</keyword>
<feature type="signal peptide" evidence="1">
    <location>
        <begin position="1"/>
        <end position="19"/>
    </location>
</feature>
<name>A0A917DZC6_9BACT</name>
<protein>
    <submittedName>
        <fullName evidence="2">Uncharacterized protein</fullName>
    </submittedName>
</protein>
<dbReference type="AlphaFoldDB" id="A0A917DZC6"/>
<dbReference type="EMBL" id="BMKK01000017">
    <property type="protein sequence ID" value="GGD81306.1"/>
    <property type="molecule type" value="Genomic_DNA"/>
</dbReference>
<accession>A0A917DZC6</accession>
<evidence type="ECO:0000256" key="1">
    <source>
        <dbReference type="SAM" id="SignalP"/>
    </source>
</evidence>
<dbReference type="Proteomes" id="UP000609064">
    <property type="component" value="Unassembled WGS sequence"/>
</dbReference>